<evidence type="ECO:0000256" key="1">
    <source>
        <dbReference type="ARBA" id="ARBA00022729"/>
    </source>
</evidence>
<name>A0ABV7MDD2_9PROT</name>
<evidence type="ECO:0008006" key="5">
    <source>
        <dbReference type="Google" id="ProtNLM"/>
    </source>
</evidence>
<proteinExistence type="predicted"/>
<evidence type="ECO:0000256" key="2">
    <source>
        <dbReference type="SAM" id="SignalP"/>
    </source>
</evidence>
<comment type="caution">
    <text evidence="3">The sequence shown here is derived from an EMBL/GenBank/DDBJ whole genome shotgun (WGS) entry which is preliminary data.</text>
</comment>
<feature type="chain" id="PRO_5047224342" description="TonB-dependent receptor plug domain-containing protein" evidence="2">
    <location>
        <begin position="25"/>
        <end position="680"/>
    </location>
</feature>
<keyword evidence="1 2" id="KW-0732">Signal</keyword>
<dbReference type="InterPro" id="IPR037066">
    <property type="entry name" value="Plug_dom_sf"/>
</dbReference>
<dbReference type="RefSeq" id="WP_189570409.1">
    <property type="nucleotide sequence ID" value="NZ_BMXU01000001.1"/>
</dbReference>
<dbReference type="SUPFAM" id="SSF56935">
    <property type="entry name" value="Porins"/>
    <property type="match status" value="1"/>
</dbReference>
<dbReference type="PANTHER" id="PTHR30069:SF29">
    <property type="entry name" value="HEMOGLOBIN AND HEMOGLOBIN-HAPTOGLOBIN-BINDING PROTEIN 1-RELATED"/>
    <property type="match status" value="1"/>
</dbReference>
<dbReference type="Gene3D" id="2.170.130.10">
    <property type="entry name" value="TonB-dependent receptor, plug domain"/>
    <property type="match status" value="1"/>
</dbReference>
<feature type="signal peptide" evidence="2">
    <location>
        <begin position="1"/>
        <end position="24"/>
    </location>
</feature>
<dbReference type="PANTHER" id="PTHR30069">
    <property type="entry name" value="TONB-DEPENDENT OUTER MEMBRANE RECEPTOR"/>
    <property type="match status" value="1"/>
</dbReference>
<evidence type="ECO:0000313" key="4">
    <source>
        <dbReference type="Proteomes" id="UP001595607"/>
    </source>
</evidence>
<keyword evidence="4" id="KW-1185">Reference proteome</keyword>
<evidence type="ECO:0000313" key="3">
    <source>
        <dbReference type="EMBL" id="MFC3302286.1"/>
    </source>
</evidence>
<dbReference type="InterPro" id="IPR039426">
    <property type="entry name" value="TonB-dep_rcpt-like"/>
</dbReference>
<sequence>MSNLVRQGLLAGAAVLALTGAAAAQEDSGRQVYEPAFFERFAPQTAFDMIEQIPGFSIRETGGGRGLGQGGTNILINGERVTSKDTDVIEILENTPVQAVKRIEIADAATLGVTGLTGQVANVVLERNEMSGSFRWSPEFQHGAKPLFTRGSVSVTGKRGDLNYTLGLSNGSSRSFEEGPEVVIFGDGRPDEDRFERTRVATELPSITAALEFPVGERTTLNLRSSAGTLSLEQEETSLGFDGGVRISKLSADQWFANVAAELTRRVGDDASLKVIASQNYTEAPLVNDINALARPNAADLTARFVNDDKSGESILRTEYAWKTNKKVSWELAGEVAYNFLDNTSSLVINNGTPTLTPPTYVDEIRAQSSITRGFTLGKKLAVQASLGSEWSQIEADSEGNVRSDEFFRPKGLLTVAYPFTDDLDFRARIERSVGQLDFSDFVDSTDLTEERIQGGNVNLVPQQAWEGEVELERRFSDKEKIIFRLEGALIEDRVDRIVILTDVNGTLQLTDAVGNIDEASSAKATVEGTVFTKRWGLDGGRIDFRGTRETSRLEDPLTGEDRNFSLVQQWTYFVNFRHDIPGTPYAWGTGVVNAAPRTVYRFNEVSRAETPQPNLSLFVEHKDFYGLNLNIRAGNLLNQEDVRDRTIFVDRRDTSALNRIESRERIDNQVFRITLSGTF</sequence>
<reference evidence="4" key="1">
    <citation type="journal article" date="2019" name="Int. J. Syst. Evol. Microbiol.">
        <title>The Global Catalogue of Microorganisms (GCM) 10K type strain sequencing project: providing services to taxonomists for standard genome sequencing and annotation.</title>
        <authorList>
            <consortium name="The Broad Institute Genomics Platform"/>
            <consortium name="The Broad Institute Genome Sequencing Center for Infectious Disease"/>
            <person name="Wu L."/>
            <person name="Ma J."/>
        </authorList>
    </citation>
    <scope>NUCLEOTIDE SEQUENCE [LARGE SCALE GENOMIC DNA]</scope>
    <source>
        <strain evidence="4">KCTC 22245</strain>
    </source>
</reference>
<accession>A0ABV7MDD2</accession>
<dbReference type="Proteomes" id="UP001595607">
    <property type="component" value="Unassembled WGS sequence"/>
</dbReference>
<dbReference type="EMBL" id="JBHRVA010000002">
    <property type="protein sequence ID" value="MFC3302286.1"/>
    <property type="molecule type" value="Genomic_DNA"/>
</dbReference>
<protein>
    <recommendedName>
        <fullName evidence="5">TonB-dependent receptor plug domain-containing protein</fullName>
    </recommendedName>
</protein>
<organism evidence="3 4">
    <name type="scientific">Parvularcula lutaonensis</name>
    <dbReference type="NCBI Taxonomy" id="491923"/>
    <lineage>
        <taxon>Bacteria</taxon>
        <taxon>Pseudomonadati</taxon>
        <taxon>Pseudomonadota</taxon>
        <taxon>Alphaproteobacteria</taxon>
        <taxon>Parvularculales</taxon>
        <taxon>Parvularculaceae</taxon>
        <taxon>Parvularcula</taxon>
    </lineage>
</organism>
<gene>
    <name evidence="3" type="ORF">ACFONP_06025</name>
</gene>